<sequence length="139" mass="15830">MTAGDSVPWMWNRGAAQISRQATFSGNVSSRYWGAVRDATSAQADIRRRQRAGRVLARNVARRTPSGRRERERGGCGRTRIRHMRAPPTEFWQRKISSASGGRAWAWRTCDHSLRGGLLDKDEVADDLAQWPRPVLWTR</sequence>
<evidence type="ECO:0000313" key="2">
    <source>
        <dbReference type="EMBL" id="EMD30616.1"/>
    </source>
</evidence>
<protein>
    <submittedName>
        <fullName evidence="2">Uncharacterized protein</fullName>
    </submittedName>
</protein>
<feature type="region of interest" description="Disordered" evidence="1">
    <location>
        <begin position="60"/>
        <end position="79"/>
    </location>
</feature>
<evidence type="ECO:0000256" key="1">
    <source>
        <dbReference type="SAM" id="MobiDB-lite"/>
    </source>
</evidence>
<dbReference type="Proteomes" id="UP000016930">
    <property type="component" value="Unassembled WGS sequence"/>
</dbReference>
<keyword evidence="3" id="KW-1185">Reference proteome</keyword>
<dbReference type="EMBL" id="KB445945">
    <property type="protein sequence ID" value="EMD30616.1"/>
    <property type="molecule type" value="Genomic_DNA"/>
</dbReference>
<evidence type="ECO:0000313" key="3">
    <source>
        <dbReference type="Proteomes" id="UP000016930"/>
    </source>
</evidence>
<name>M2QVS3_CERS8</name>
<organism evidence="2 3">
    <name type="scientific">Ceriporiopsis subvermispora (strain B)</name>
    <name type="common">White-rot fungus</name>
    <name type="synonym">Gelatoporia subvermispora</name>
    <dbReference type="NCBI Taxonomy" id="914234"/>
    <lineage>
        <taxon>Eukaryota</taxon>
        <taxon>Fungi</taxon>
        <taxon>Dikarya</taxon>
        <taxon>Basidiomycota</taxon>
        <taxon>Agaricomycotina</taxon>
        <taxon>Agaricomycetes</taxon>
        <taxon>Polyporales</taxon>
        <taxon>Gelatoporiaceae</taxon>
        <taxon>Gelatoporia</taxon>
    </lineage>
</organism>
<gene>
    <name evidence="2" type="ORF">CERSUDRAFT_101165</name>
</gene>
<dbReference type="HOGENOM" id="CLU_1844834_0_0_1"/>
<proteinExistence type="predicted"/>
<accession>M2QVS3</accession>
<reference evidence="2 3" key="1">
    <citation type="journal article" date="2012" name="Proc. Natl. Acad. Sci. U.S.A.">
        <title>Comparative genomics of Ceriporiopsis subvermispora and Phanerochaete chrysosporium provide insight into selective ligninolysis.</title>
        <authorList>
            <person name="Fernandez-Fueyo E."/>
            <person name="Ruiz-Duenas F.J."/>
            <person name="Ferreira P."/>
            <person name="Floudas D."/>
            <person name="Hibbett D.S."/>
            <person name="Canessa P."/>
            <person name="Larrondo L.F."/>
            <person name="James T.Y."/>
            <person name="Seelenfreund D."/>
            <person name="Lobos S."/>
            <person name="Polanco R."/>
            <person name="Tello M."/>
            <person name="Honda Y."/>
            <person name="Watanabe T."/>
            <person name="Watanabe T."/>
            <person name="Ryu J.S."/>
            <person name="Kubicek C.P."/>
            <person name="Schmoll M."/>
            <person name="Gaskell J."/>
            <person name="Hammel K.E."/>
            <person name="St John F.J."/>
            <person name="Vanden Wymelenberg A."/>
            <person name="Sabat G."/>
            <person name="Splinter BonDurant S."/>
            <person name="Syed K."/>
            <person name="Yadav J.S."/>
            <person name="Doddapaneni H."/>
            <person name="Subramanian V."/>
            <person name="Lavin J.L."/>
            <person name="Oguiza J.A."/>
            <person name="Perez G."/>
            <person name="Pisabarro A.G."/>
            <person name="Ramirez L."/>
            <person name="Santoyo F."/>
            <person name="Master E."/>
            <person name="Coutinho P.M."/>
            <person name="Henrissat B."/>
            <person name="Lombard V."/>
            <person name="Magnuson J.K."/>
            <person name="Kuees U."/>
            <person name="Hori C."/>
            <person name="Igarashi K."/>
            <person name="Samejima M."/>
            <person name="Held B.W."/>
            <person name="Barry K.W."/>
            <person name="LaButti K.M."/>
            <person name="Lapidus A."/>
            <person name="Lindquist E.A."/>
            <person name="Lucas S.M."/>
            <person name="Riley R."/>
            <person name="Salamov A.A."/>
            <person name="Hoffmeister D."/>
            <person name="Schwenk D."/>
            <person name="Hadar Y."/>
            <person name="Yarden O."/>
            <person name="de Vries R.P."/>
            <person name="Wiebenga A."/>
            <person name="Stenlid J."/>
            <person name="Eastwood D."/>
            <person name="Grigoriev I.V."/>
            <person name="Berka R.M."/>
            <person name="Blanchette R.A."/>
            <person name="Kersten P."/>
            <person name="Martinez A.T."/>
            <person name="Vicuna R."/>
            <person name="Cullen D."/>
        </authorList>
    </citation>
    <scope>NUCLEOTIDE SEQUENCE [LARGE SCALE GENOMIC DNA]</scope>
    <source>
        <strain evidence="2 3">B</strain>
    </source>
</reference>
<dbReference type="AlphaFoldDB" id="M2QVS3"/>